<protein>
    <submittedName>
        <fullName evidence="3">Outer membrane beta-barrel protein</fullName>
    </submittedName>
</protein>
<dbReference type="EMBL" id="JALBUU010000125">
    <property type="protein sequence ID" value="MCI0757141.1"/>
    <property type="molecule type" value="Genomic_DNA"/>
</dbReference>
<dbReference type="RefSeq" id="WP_241794094.1">
    <property type="nucleotide sequence ID" value="NZ_JALBUU010000125.1"/>
</dbReference>
<keyword evidence="2" id="KW-0732">Signal</keyword>
<evidence type="ECO:0000256" key="1">
    <source>
        <dbReference type="ARBA" id="ARBA00009330"/>
    </source>
</evidence>
<evidence type="ECO:0000313" key="4">
    <source>
        <dbReference type="Proteomes" id="UP001201985"/>
    </source>
</evidence>
<gene>
    <name evidence="3" type="ORF">MON41_26285</name>
</gene>
<dbReference type="InterPro" id="IPR011250">
    <property type="entry name" value="OMP/PagP_B-barrel"/>
</dbReference>
<keyword evidence="4" id="KW-1185">Reference proteome</keyword>
<dbReference type="SUPFAM" id="SSF56925">
    <property type="entry name" value="OMPA-like"/>
    <property type="match status" value="1"/>
</dbReference>
<dbReference type="InterPro" id="IPR005618">
    <property type="entry name" value="OMPW"/>
</dbReference>
<comment type="caution">
    <text evidence="3">The sequence shown here is derived from an EMBL/GenBank/DDBJ whole genome shotgun (WGS) entry which is preliminary data.</text>
</comment>
<dbReference type="Pfam" id="PF03922">
    <property type="entry name" value="OmpW"/>
    <property type="match status" value="1"/>
</dbReference>
<reference evidence="3 4" key="1">
    <citation type="submission" date="2022-03" db="EMBL/GenBank/DDBJ databases">
        <title>Complete genome analysis of Roseomonas KG 17.1 : a prolific producer of plant growth promoters.</title>
        <authorList>
            <person name="Saadouli I."/>
            <person name="Najjari A."/>
            <person name="Mosbah A."/>
            <person name="Ouzari H.I."/>
        </authorList>
    </citation>
    <scope>NUCLEOTIDE SEQUENCE [LARGE SCALE GENOMIC DNA]</scope>
    <source>
        <strain evidence="3 4">KG17-1</strain>
    </source>
</reference>
<proteinExistence type="inferred from homology"/>
<name>A0ABS9WCV2_9PROT</name>
<dbReference type="Proteomes" id="UP001201985">
    <property type="component" value="Unassembled WGS sequence"/>
</dbReference>
<dbReference type="PANTHER" id="PTHR36920">
    <property type="match status" value="1"/>
</dbReference>
<evidence type="ECO:0000256" key="2">
    <source>
        <dbReference type="SAM" id="SignalP"/>
    </source>
</evidence>
<accession>A0ABS9WCV2</accession>
<organism evidence="3 4">
    <name type="scientific">Teichococcus vastitatis</name>
    <dbReference type="NCBI Taxonomy" id="2307076"/>
    <lineage>
        <taxon>Bacteria</taxon>
        <taxon>Pseudomonadati</taxon>
        <taxon>Pseudomonadota</taxon>
        <taxon>Alphaproteobacteria</taxon>
        <taxon>Acetobacterales</taxon>
        <taxon>Roseomonadaceae</taxon>
        <taxon>Roseomonas</taxon>
    </lineage>
</organism>
<comment type="similarity">
    <text evidence="1">Belongs to the OmpW/AlkL family.</text>
</comment>
<dbReference type="PANTHER" id="PTHR36920:SF1">
    <property type="entry name" value="OUTER MEMBRANE PROTEIN W"/>
    <property type="match status" value="1"/>
</dbReference>
<evidence type="ECO:0000313" key="3">
    <source>
        <dbReference type="EMBL" id="MCI0757141.1"/>
    </source>
</evidence>
<sequence>MTFRFCHIANQQLSLMAAGGLLMMAVSPAAASESVALRPAQIPTSVTNVDEAPFSIRLGLGFADYQTSGSASSNGVSIPDASVAFGRHAVGSIEAGWRFAPNWSLSVLSGVPPTVSLKGEGAFAELGKLREVTYGSVMAGLQYHPFGRSWIDPYIGVGLDYTFIFGTSGGSMSELRVADNFGPILQAGAEFKLTDRFSFYADVRKIWLSFDAKGVAPTGAGPLPVSVEVHPNPLVATFGISYHF</sequence>
<feature type="chain" id="PRO_5045562909" evidence="2">
    <location>
        <begin position="32"/>
        <end position="244"/>
    </location>
</feature>
<dbReference type="Gene3D" id="2.40.160.20">
    <property type="match status" value="1"/>
</dbReference>
<feature type="signal peptide" evidence="2">
    <location>
        <begin position="1"/>
        <end position="31"/>
    </location>
</feature>